<dbReference type="InterPro" id="IPR018647">
    <property type="entry name" value="SLFN_3-like_DNA/RNA_helicase"/>
</dbReference>
<dbReference type="Pfam" id="PF09848">
    <property type="entry name" value="SLFN-g3_helicase"/>
    <property type="match status" value="1"/>
</dbReference>
<evidence type="ECO:0000313" key="2">
    <source>
        <dbReference type="EMBL" id="RHW36688.1"/>
    </source>
</evidence>
<keyword evidence="3" id="KW-1185">Reference proteome</keyword>
<name>A0A396S755_9BACL</name>
<dbReference type="Proteomes" id="UP000265692">
    <property type="component" value="Unassembled WGS sequence"/>
</dbReference>
<gene>
    <name evidence="2" type="ORF">D1B33_09820</name>
</gene>
<accession>A0A396S755</accession>
<evidence type="ECO:0000259" key="1">
    <source>
        <dbReference type="Pfam" id="PF09848"/>
    </source>
</evidence>
<organism evidence="2 3">
    <name type="scientific">Ureibacillus yapensis</name>
    <dbReference type="NCBI Taxonomy" id="2304605"/>
    <lineage>
        <taxon>Bacteria</taxon>
        <taxon>Bacillati</taxon>
        <taxon>Bacillota</taxon>
        <taxon>Bacilli</taxon>
        <taxon>Bacillales</taxon>
        <taxon>Caryophanaceae</taxon>
        <taxon>Ureibacillus</taxon>
    </lineage>
</organism>
<dbReference type="OrthoDB" id="3193269at2"/>
<feature type="domain" description="Schlafen group 3-like DNA/RNA helicase" evidence="1">
    <location>
        <begin position="8"/>
        <end position="64"/>
    </location>
</feature>
<reference evidence="2 3" key="1">
    <citation type="submission" date="2018-08" db="EMBL/GenBank/DDBJ databases">
        <title>Lysinibacillus sp. YLB-03 draft genome sequence.</title>
        <authorList>
            <person name="Yu L."/>
        </authorList>
    </citation>
    <scope>NUCLEOTIDE SEQUENCE [LARGE SCALE GENOMIC DNA]</scope>
    <source>
        <strain evidence="2 3">YLB-03</strain>
    </source>
</reference>
<protein>
    <submittedName>
        <fullName evidence="2">DUF2075 domain-containing protein</fullName>
    </submittedName>
</protein>
<proteinExistence type="predicted"/>
<comment type="caution">
    <text evidence="2">The sequence shown here is derived from an EMBL/GenBank/DDBJ whole genome shotgun (WGS) entry which is preliminary data.</text>
</comment>
<dbReference type="AlphaFoldDB" id="A0A396S755"/>
<sequence>MRHAVNLNEYDVLIVEEAHRLNEKFELYSNLGDQVKDLLNSSKFSIFFIDEAQKVTLNHIGSEDYDNEKKPKPIIYQGL</sequence>
<evidence type="ECO:0000313" key="3">
    <source>
        <dbReference type="Proteomes" id="UP000265692"/>
    </source>
</evidence>
<dbReference type="EMBL" id="QWEI01000004">
    <property type="protein sequence ID" value="RHW36688.1"/>
    <property type="molecule type" value="Genomic_DNA"/>
</dbReference>